<evidence type="ECO:0000256" key="13">
    <source>
        <dbReference type="ARBA" id="ARBA00023316"/>
    </source>
</evidence>
<comment type="caution">
    <text evidence="21">The sequence shown here is derived from an EMBL/GenBank/DDBJ whole genome shotgun (WGS) entry which is preliminary data.</text>
</comment>
<dbReference type="GO" id="GO:0000902">
    <property type="term" value="P:cell morphogenesis"/>
    <property type="evidence" value="ECO:0007669"/>
    <property type="project" value="UniProtKB-UniRule"/>
</dbReference>
<evidence type="ECO:0000256" key="11">
    <source>
        <dbReference type="ARBA" id="ARBA00023268"/>
    </source>
</evidence>
<feature type="binding site" evidence="17">
    <location>
        <position position="25"/>
    </location>
    <ligand>
        <name>UDP-N-acetyl-alpha-D-glucosamine</name>
        <dbReference type="ChEBI" id="CHEBI:57705"/>
    </ligand>
</feature>
<sequence>MTDSRLAIIILAAGQGTRMKSETPKLLHELAGVPIVSHVLGTARELDAFYTVTVVRHERDRLVEVISEHMPGGLIVDQDETPGTGRAVEQAVAALPADFDGDVLVINGDTPLLDVATLSGLIAEHRRSLASATLLSAYLDDPSGYGRIVRSGADSVIRESNGRVDRIVEHRDATDSELAISEINAGVYMFGVAQLRELLPQLTTHNAQGEKYLTDMIELLRRAGSDVSVLPVADAWLVAGINDRAQLSEAAAKMNALIIRGWQLAGVTVHDPATTWIDLKTTIEPDVTILPGTQLRGATVIARGAVVGPDTTLLDCEVGEGAIVKRSDATLSVIGAGATVGPFSYLRPNTVLGADGKIGAFVETKNAQIGDGSKVPHLSYVGDARIGTNSNIGAGSIFANYNGVTKSETVVGSNVRMGSHNVFVAPVTIGDGAYSGAGTVVRKNVPAGSLAMNVAPQRNLEGWVATHRAGSDADRAAQQANNSLQSAPDAEKTGE</sequence>
<comment type="caution">
    <text evidence="17">Lacks conserved residue(s) required for the propagation of feature annotation.</text>
</comment>
<protein>
    <recommendedName>
        <fullName evidence="17">Bifunctional protein GlmU</fullName>
    </recommendedName>
    <domain>
        <recommendedName>
            <fullName evidence="17">UDP-N-acetylglucosamine pyrophosphorylase</fullName>
            <ecNumber evidence="17">2.7.7.23</ecNumber>
        </recommendedName>
        <alternativeName>
            <fullName evidence="17">N-acetylglucosamine-1-phosphate uridyltransferase</fullName>
        </alternativeName>
    </domain>
    <domain>
        <recommendedName>
            <fullName evidence="17">Glucosamine-1-phosphate N-acetyltransferase</fullName>
            <ecNumber evidence="17">2.3.1.157</ecNumber>
        </recommendedName>
    </domain>
</protein>
<keyword evidence="4 17" id="KW-0808">Transferase</keyword>
<dbReference type="GO" id="GO:0071555">
    <property type="term" value="P:cell wall organization"/>
    <property type="evidence" value="ECO:0007669"/>
    <property type="project" value="UniProtKB-KW"/>
</dbReference>
<dbReference type="UniPathway" id="UPA00973"/>
<keyword evidence="11 17" id="KW-0511">Multifunctional enzyme</keyword>
<evidence type="ECO:0000313" key="21">
    <source>
        <dbReference type="EMBL" id="TIH29953.1"/>
    </source>
</evidence>
<comment type="pathway">
    <text evidence="17">Nucleotide-sugar biosynthesis; UDP-N-acetyl-alpha-D-glucosamine biosynthesis; UDP-N-acetyl-alpha-D-glucosamine from N-acetyl-alpha-D-glucosamine 1-phosphate: step 1/1.</text>
</comment>
<feature type="binding site" evidence="17">
    <location>
        <begin position="400"/>
        <end position="401"/>
    </location>
    <ligand>
        <name>acetyl-CoA</name>
        <dbReference type="ChEBI" id="CHEBI:57288"/>
    </ligand>
</feature>
<evidence type="ECO:0000256" key="17">
    <source>
        <dbReference type="HAMAP-Rule" id="MF_01631"/>
    </source>
</evidence>
<feature type="active site" description="Proton acceptor" evidence="17">
    <location>
        <position position="377"/>
    </location>
</feature>
<keyword evidence="22" id="KW-1185">Reference proteome</keyword>
<dbReference type="AlphaFoldDB" id="A0A4T2BEZ6"/>
<feature type="binding site" evidence="17">
    <location>
        <position position="394"/>
    </location>
    <ligand>
        <name>acetyl-CoA</name>
        <dbReference type="ChEBI" id="CHEBI:57288"/>
    </ligand>
</feature>
<evidence type="ECO:0000313" key="22">
    <source>
        <dbReference type="Proteomes" id="UP000306192"/>
    </source>
</evidence>
<evidence type="ECO:0000256" key="9">
    <source>
        <dbReference type="ARBA" id="ARBA00022960"/>
    </source>
</evidence>
<dbReference type="InterPro" id="IPR029044">
    <property type="entry name" value="Nucleotide-diphossugar_trans"/>
</dbReference>
<dbReference type="SUPFAM" id="SSF53448">
    <property type="entry name" value="Nucleotide-diphospho-sugar transferases"/>
    <property type="match status" value="1"/>
</dbReference>
<feature type="region of interest" description="Disordered" evidence="18">
    <location>
        <begin position="468"/>
        <end position="495"/>
    </location>
</feature>
<dbReference type="InterPro" id="IPR050065">
    <property type="entry name" value="GlmU-like"/>
</dbReference>
<evidence type="ECO:0000256" key="4">
    <source>
        <dbReference type="ARBA" id="ARBA00022679"/>
    </source>
</evidence>
<dbReference type="GO" id="GO:0005737">
    <property type="term" value="C:cytoplasm"/>
    <property type="evidence" value="ECO:0007669"/>
    <property type="project" value="UniProtKB-SubCell"/>
</dbReference>
<feature type="binding site" evidence="17">
    <location>
        <position position="365"/>
    </location>
    <ligand>
        <name>UDP-N-acetyl-alpha-D-glucosamine</name>
        <dbReference type="ChEBI" id="CHEBI:57705"/>
    </ligand>
</feature>
<evidence type="ECO:0000256" key="6">
    <source>
        <dbReference type="ARBA" id="ARBA00022723"/>
    </source>
</evidence>
<dbReference type="HAMAP" id="MF_01631">
    <property type="entry name" value="GlmU"/>
    <property type="match status" value="1"/>
</dbReference>
<feature type="region of interest" description="Pyrophosphorylase" evidence="17">
    <location>
        <begin position="1"/>
        <end position="244"/>
    </location>
</feature>
<dbReference type="InterPro" id="IPR005882">
    <property type="entry name" value="Bifunctional_GlmU"/>
</dbReference>
<keyword evidence="13 17" id="KW-0961">Cell wall biogenesis/degradation</keyword>
<dbReference type="CDD" id="cd03353">
    <property type="entry name" value="LbH_GlmU_C"/>
    <property type="match status" value="1"/>
</dbReference>
<keyword evidence="5 17" id="KW-0548">Nucleotidyltransferase</keyword>
<evidence type="ECO:0000256" key="14">
    <source>
        <dbReference type="ARBA" id="ARBA00048247"/>
    </source>
</evidence>
<dbReference type="NCBIfam" id="NF010932">
    <property type="entry name" value="PRK14352.1"/>
    <property type="match status" value="1"/>
</dbReference>
<dbReference type="EC" id="2.7.7.23" evidence="17"/>
<dbReference type="PANTHER" id="PTHR43584:SF3">
    <property type="entry name" value="BIFUNCTIONAL PROTEIN GLMU"/>
    <property type="match status" value="1"/>
</dbReference>
<keyword evidence="12 17" id="KW-0012">Acyltransferase</keyword>
<evidence type="ECO:0000256" key="7">
    <source>
        <dbReference type="ARBA" id="ARBA00022737"/>
    </source>
</evidence>
<comment type="similarity">
    <text evidence="2 17">In the N-terminal section; belongs to the N-acetylglucosamine-1-phosphate uridyltransferase family.</text>
</comment>
<dbReference type="Pfam" id="PF25087">
    <property type="entry name" value="GMPPB_C"/>
    <property type="match status" value="1"/>
</dbReference>
<evidence type="ECO:0000256" key="18">
    <source>
        <dbReference type="SAM" id="MobiDB-lite"/>
    </source>
</evidence>
<feature type="compositionally biased region" description="Low complexity" evidence="18">
    <location>
        <begin position="476"/>
        <end position="487"/>
    </location>
</feature>
<dbReference type="EMBL" id="QYRT01000056">
    <property type="protein sequence ID" value="TIH29953.1"/>
    <property type="molecule type" value="Genomic_DNA"/>
</dbReference>
<feature type="region of interest" description="N-acetyltransferase" evidence="17">
    <location>
        <begin position="266"/>
        <end position="495"/>
    </location>
</feature>
<organism evidence="21 22">
    <name type="scientific">Subtercola vilae</name>
    <dbReference type="NCBI Taxonomy" id="2056433"/>
    <lineage>
        <taxon>Bacteria</taxon>
        <taxon>Bacillati</taxon>
        <taxon>Actinomycetota</taxon>
        <taxon>Actinomycetes</taxon>
        <taxon>Micrococcales</taxon>
        <taxon>Microbacteriaceae</taxon>
        <taxon>Subtercola</taxon>
    </lineage>
</organism>
<dbReference type="OrthoDB" id="9775031at2"/>
<dbReference type="CDD" id="cd02540">
    <property type="entry name" value="GT2_GlmU_N_bac"/>
    <property type="match status" value="1"/>
</dbReference>
<gene>
    <name evidence="17 21" type="primary">glmU</name>
    <name evidence="21" type="ORF">D4765_17555</name>
</gene>
<dbReference type="NCBIfam" id="TIGR01173">
    <property type="entry name" value="glmU"/>
    <property type="match status" value="1"/>
</dbReference>
<evidence type="ECO:0000256" key="8">
    <source>
        <dbReference type="ARBA" id="ARBA00022842"/>
    </source>
</evidence>
<comment type="subunit">
    <text evidence="17">Homotrimer.</text>
</comment>
<feature type="binding site" evidence="17">
    <location>
        <position position="109"/>
    </location>
    <ligand>
        <name>Mg(2+)</name>
        <dbReference type="ChEBI" id="CHEBI:18420"/>
    </ligand>
</feature>
<evidence type="ECO:0000256" key="12">
    <source>
        <dbReference type="ARBA" id="ARBA00023315"/>
    </source>
</evidence>
<dbReference type="EC" id="2.3.1.157" evidence="17"/>
<comment type="catalytic activity">
    <reaction evidence="15 17">
        <text>N-acetyl-alpha-D-glucosamine 1-phosphate + UTP + H(+) = UDP-N-acetyl-alpha-D-glucosamine + diphosphate</text>
        <dbReference type="Rhea" id="RHEA:13509"/>
        <dbReference type="ChEBI" id="CHEBI:15378"/>
        <dbReference type="ChEBI" id="CHEBI:33019"/>
        <dbReference type="ChEBI" id="CHEBI:46398"/>
        <dbReference type="ChEBI" id="CHEBI:57705"/>
        <dbReference type="ChEBI" id="CHEBI:57776"/>
        <dbReference type="EC" id="2.7.7.23"/>
    </reaction>
</comment>
<comment type="pathway">
    <text evidence="17">Bacterial outer membrane biogenesis; LPS lipid A biosynthesis.</text>
</comment>
<evidence type="ECO:0000256" key="15">
    <source>
        <dbReference type="ARBA" id="ARBA00048493"/>
    </source>
</evidence>
<feature type="binding site" evidence="17">
    <location>
        <begin position="11"/>
        <end position="14"/>
    </location>
    <ligand>
        <name>UDP-N-acetyl-alpha-D-glucosamine</name>
        <dbReference type="ChEBI" id="CHEBI:57705"/>
    </ligand>
</feature>
<evidence type="ECO:0000256" key="2">
    <source>
        <dbReference type="ARBA" id="ARBA00007947"/>
    </source>
</evidence>
<keyword evidence="7 17" id="KW-0677">Repeat</keyword>
<evidence type="ECO:0000256" key="10">
    <source>
        <dbReference type="ARBA" id="ARBA00022984"/>
    </source>
</evidence>
<feature type="binding site" evidence="17">
    <location>
        <position position="380"/>
    </location>
    <ligand>
        <name>UDP-N-acetyl-alpha-D-glucosamine</name>
        <dbReference type="ChEBI" id="CHEBI:57705"/>
    </ligand>
</feature>
<dbReference type="InterPro" id="IPR056729">
    <property type="entry name" value="GMPPB_C"/>
</dbReference>
<keyword evidence="9 17" id="KW-0133">Cell shape</keyword>
<feature type="binding site" evidence="17">
    <location>
        <position position="184"/>
    </location>
    <ligand>
        <name>UDP-N-acetyl-alpha-D-glucosamine</name>
        <dbReference type="ChEBI" id="CHEBI:57705"/>
    </ligand>
</feature>
<comment type="similarity">
    <text evidence="1 17">In the C-terminal section; belongs to the transferase hexapeptide repeat family.</text>
</comment>
<evidence type="ECO:0000259" key="20">
    <source>
        <dbReference type="Pfam" id="PF25087"/>
    </source>
</evidence>
<dbReference type="GO" id="GO:0003977">
    <property type="term" value="F:UDP-N-acetylglucosamine diphosphorylase activity"/>
    <property type="evidence" value="ECO:0007669"/>
    <property type="project" value="UniProtKB-UniRule"/>
</dbReference>
<dbReference type="Gene3D" id="3.90.550.10">
    <property type="entry name" value="Spore Coat Polysaccharide Biosynthesis Protein SpsA, Chain A"/>
    <property type="match status" value="1"/>
</dbReference>
<keyword evidence="8 17" id="KW-0460">Magnesium</keyword>
<feature type="binding site" evidence="17">
    <location>
        <position position="391"/>
    </location>
    <ligand>
        <name>UDP-N-acetyl-alpha-D-glucosamine</name>
        <dbReference type="ChEBI" id="CHEBI:57705"/>
    </ligand>
</feature>
<feature type="region of interest" description="Linker" evidence="17">
    <location>
        <begin position="245"/>
        <end position="265"/>
    </location>
</feature>
<dbReference type="InterPro" id="IPR011004">
    <property type="entry name" value="Trimer_LpxA-like_sf"/>
</dbReference>
<dbReference type="GO" id="GO:0009252">
    <property type="term" value="P:peptidoglycan biosynthetic process"/>
    <property type="evidence" value="ECO:0007669"/>
    <property type="project" value="UniProtKB-UniRule"/>
</dbReference>
<dbReference type="GO" id="GO:0000287">
    <property type="term" value="F:magnesium ion binding"/>
    <property type="evidence" value="ECO:0007669"/>
    <property type="project" value="UniProtKB-UniRule"/>
</dbReference>
<dbReference type="InterPro" id="IPR038009">
    <property type="entry name" value="GlmU_C_LbH"/>
</dbReference>
<comment type="pathway">
    <text evidence="17">Nucleotide-sugar biosynthesis; UDP-N-acetyl-alpha-D-glucosamine biosynthesis; N-acetyl-alpha-D-glucosamine 1-phosphate from alpha-D-glucosamine 6-phosphate (route II): step 2/2.</text>
</comment>
<dbReference type="Pfam" id="PF12804">
    <property type="entry name" value="NTP_transf_3"/>
    <property type="match status" value="1"/>
</dbReference>
<comment type="cofactor">
    <cofactor evidence="17">
        <name>Mg(2+)</name>
        <dbReference type="ChEBI" id="CHEBI:18420"/>
    </cofactor>
    <text evidence="17">Binds 1 Mg(2+) ion per subunit.</text>
</comment>
<keyword evidence="6 17" id="KW-0479">Metal-binding</keyword>
<comment type="function">
    <text evidence="16 17">Catalyzes the last two sequential reactions in the de novo biosynthetic pathway for UDP-N-acetylglucosamine (UDP-GlcNAc). The C-terminal domain catalyzes the transfer of acetyl group from acetyl coenzyme A to glucosamine-1-phosphate (GlcN-1-P) to produce N-acetylglucosamine-1-phosphate (GlcNAc-1-P), which is converted into UDP-GlcNAc by the transfer of uridine 5-monophosphate (from uridine 5-triphosphate), a reaction catalyzed by the N-terminal domain.</text>
</comment>
<evidence type="ECO:0000256" key="5">
    <source>
        <dbReference type="ARBA" id="ARBA00022695"/>
    </source>
</evidence>
<dbReference type="UniPathway" id="UPA00113">
    <property type="reaction ID" value="UER00532"/>
</dbReference>
<feature type="binding site" evidence="17">
    <location>
        <position position="419"/>
    </location>
    <ligand>
        <name>acetyl-CoA</name>
        <dbReference type="ChEBI" id="CHEBI:57288"/>
    </ligand>
</feature>
<dbReference type="Gene3D" id="2.160.10.10">
    <property type="entry name" value="Hexapeptide repeat proteins"/>
    <property type="match status" value="1"/>
</dbReference>
<feature type="binding site" evidence="17">
    <location>
        <position position="347"/>
    </location>
    <ligand>
        <name>UDP-N-acetyl-alpha-D-glucosamine</name>
        <dbReference type="ChEBI" id="CHEBI:57705"/>
    </ligand>
</feature>
<feature type="domain" description="MobA-like NTP transferase" evidence="19">
    <location>
        <begin position="9"/>
        <end position="133"/>
    </location>
</feature>
<name>A0A4T2BEZ6_9MICO</name>
<dbReference type="GO" id="GO:0006048">
    <property type="term" value="P:UDP-N-acetylglucosamine biosynthetic process"/>
    <property type="evidence" value="ECO:0007669"/>
    <property type="project" value="UniProtKB-UniPathway"/>
</dbReference>
<dbReference type="GO" id="GO:0016020">
    <property type="term" value="C:membrane"/>
    <property type="evidence" value="ECO:0007669"/>
    <property type="project" value="GOC"/>
</dbReference>
<evidence type="ECO:0000256" key="1">
    <source>
        <dbReference type="ARBA" id="ARBA00007707"/>
    </source>
</evidence>
<evidence type="ECO:0000256" key="3">
    <source>
        <dbReference type="ARBA" id="ARBA00022490"/>
    </source>
</evidence>
<feature type="domain" description="Mannose-1-phosphate guanyltransferase C-terminal" evidence="20">
    <location>
        <begin position="333"/>
        <end position="425"/>
    </location>
</feature>
<proteinExistence type="inferred from homology"/>
<reference evidence="21 22" key="1">
    <citation type="journal article" date="2019" name="Microorganisms">
        <title>Systematic Affiliation and Genome Analysis of Subtercola vilae DB165(T) with Particular Emphasis on Cold Adaptation of an Isolate from a High-Altitude Cold Volcano Lake.</title>
        <authorList>
            <person name="Villalobos A.S."/>
            <person name="Wiese J."/>
            <person name="Imhoff J.F."/>
            <person name="Dorador C."/>
            <person name="Keller A."/>
            <person name="Hentschel U."/>
        </authorList>
    </citation>
    <scope>NUCLEOTIDE SEQUENCE [LARGE SCALE GENOMIC DNA]</scope>
    <source>
        <strain evidence="21 22">DB165</strain>
    </source>
</reference>
<evidence type="ECO:0000256" key="16">
    <source>
        <dbReference type="ARBA" id="ARBA00049628"/>
    </source>
</evidence>
<dbReference type="GO" id="GO:0019134">
    <property type="term" value="F:glucosamine-1-phosphate N-acetyltransferase activity"/>
    <property type="evidence" value="ECO:0007669"/>
    <property type="project" value="UniProtKB-UniRule"/>
</dbReference>
<feature type="binding site" evidence="17">
    <location>
        <position position="437"/>
    </location>
    <ligand>
        <name>acetyl-CoA</name>
        <dbReference type="ChEBI" id="CHEBI:57288"/>
    </ligand>
</feature>
<feature type="binding site" evidence="17">
    <location>
        <position position="78"/>
    </location>
    <ligand>
        <name>UDP-N-acetyl-alpha-D-glucosamine</name>
        <dbReference type="ChEBI" id="CHEBI:57705"/>
    </ligand>
</feature>
<dbReference type="Proteomes" id="UP000306192">
    <property type="component" value="Unassembled WGS sequence"/>
</dbReference>
<keyword evidence="10 17" id="KW-0573">Peptidoglycan synthesis</keyword>
<dbReference type="PANTHER" id="PTHR43584">
    <property type="entry name" value="NUCLEOTIDYL TRANSFERASE"/>
    <property type="match status" value="1"/>
</dbReference>
<feature type="binding site" evidence="17">
    <location>
        <position position="169"/>
    </location>
    <ligand>
        <name>UDP-N-acetyl-alpha-D-glucosamine</name>
        <dbReference type="ChEBI" id="CHEBI:57705"/>
    </ligand>
</feature>
<dbReference type="GO" id="GO:0009245">
    <property type="term" value="P:lipid A biosynthetic process"/>
    <property type="evidence" value="ECO:0007669"/>
    <property type="project" value="UniProtKB-UniRule"/>
</dbReference>
<comment type="catalytic activity">
    <reaction evidence="14 17">
        <text>alpha-D-glucosamine 1-phosphate + acetyl-CoA = N-acetyl-alpha-D-glucosamine 1-phosphate + CoA + H(+)</text>
        <dbReference type="Rhea" id="RHEA:13725"/>
        <dbReference type="ChEBI" id="CHEBI:15378"/>
        <dbReference type="ChEBI" id="CHEBI:57287"/>
        <dbReference type="ChEBI" id="CHEBI:57288"/>
        <dbReference type="ChEBI" id="CHEBI:57776"/>
        <dbReference type="ChEBI" id="CHEBI:58516"/>
        <dbReference type="EC" id="2.3.1.157"/>
    </reaction>
</comment>
<feature type="binding site" evidence="17">
    <location>
        <begin position="83"/>
        <end position="84"/>
    </location>
    <ligand>
        <name>UDP-N-acetyl-alpha-D-glucosamine</name>
        <dbReference type="ChEBI" id="CHEBI:57705"/>
    </ligand>
</feature>
<comment type="subcellular location">
    <subcellularLocation>
        <location evidence="17">Cytoplasm</location>
    </subcellularLocation>
</comment>
<dbReference type="RefSeq" id="WP_136643607.1">
    <property type="nucleotide sequence ID" value="NZ_QYRT01000056.1"/>
</dbReference>
<feature type="binding site" evidence="17">
    <location>
        <position position="146"/>
    </location>
    <ligand>
        <name>UDP-N-acetyl-alpha-D-glucosamine</name>
        <dbReference type="ChEBI" id="CHEBI:57705"/>
    </ligand>
</feature>
<keyword evidence="3 17" id="KW-0963">Cytoplasm</keyword>
<feature type="binding site" evidence="17">
    <location>
        <position position="242"/>
    </location>
    <ligand>
        <name>Mg(2+)</name>
        <dbReference type="ChEBI" id="CHEBI:18420"/>
    </ligand>
</feature>
<dbReference type="InterPro" id="IPR025877">
    <property type="entry name" value="MobA-like_NTP_Trfase"/>
</dbReference>
<dbReference type="SUPFAM" id="SSF51161">
    <property type="entry name" value="Trimeric LpxA-like enzymes"/>
    <property type="match status" value="1"/>
</dbReference>
<dbReference type="GO" id="GO:0008360">
    <property type="term" value="P:regulation of cell shape"/>
    <property type="evidence" value="ECO:0007669"/>
    <property type="project" value="UniProtKB-KW"/>
</dbReference>
<feature type="binding site" evidence="17">
    <location>
        <position position="242"/>
    </location>
    <ligand>
        <name>UDP-N-acetyl-alpha-D-glucosamine</name>
        <dbReference type="ChEBI" id="CHEBI:57705"/>
    </ligand>
</feature>
<accession>A0A4T2BEZ6</accession>
<evidence type="ECO:0000259" key="19">
    <source>
        <dbReference type="Pfam" id="PF12804"/>
    </source>
</evidence>